<dbReference type="InterPro" id="IPR003675">
    <property type="entry name" value="Rce1/LyrA-like_dom"/>
</dbReference>
<keyword evidence="4" id="KW-1185">Reference proteome</keyword>
<dbReference type="EMBL" id="JBHSXI010000007">
    <property type="protein sequence ID" value="MFC6888673.1"/>
    <property type="molecule type" value="Genomic_DNA"/>
</dbReference>
<sequence>MSNRVSVEKQARVLAHALIVIVLAFALGIGLGIPVTLGMALMGFSLSPPSTAVLAATSITQYLGFIAVVGAYLRVTDVGDLVRVRMPTLRDIAWIVTGLVGLFVAVYLVGIVITAIGAEQAQNTVVTMGQRNPELFLVMIPITLLFVGPGEELVFRGVVQGLFRRAYGAVPAIVIASCLFGVAHYAALAGSGKLTYIVVTILLGLILGGLYERTGNVLVPIVVHGIYNAILFAGQWAVAVNDIPVPS</sequence>
<dbReference type="InterPro" id="IPR052710">
    <property type="entry name" value="CAAX_protease"/>
</dbReference>
<accession>A0ABD5ULN9</accession>
<proteinExistence type="predicted"/>
<feature type="transmembrane region" description="Helical" evidence="1">
    <location>
        <begin position="136"/>
        <end position="155"/>
    </location>
</feature>
<reference evidence="3 4" key="1">
    <citation type="journal article" date="2019" name="Int. J. Syst. Evol. Microbiol.">
        <title>The Global Catalogue of Microorganisms (GCM) 10K type strain sequencing project: providing services to taxonomists for standard genome sequencing and annotation.</title>
        <authorList>
            <consortium name="The Broad Institute Genomics Platform"/>
            <consortium name="The Broad Institute Genome Sequencing Center for Infectious Disease"/>
            <person name="Wu L."/>
            <person name="Ma J."/>
        </authorList>
    </citation>
    <scope>NUCLEOTIDE SEQUENCE [LARGE SCALE GENOMIC DNA]</scope>
    <source>
        <strain evidence="3 4">Y73</strain>
    </source>
</reference>
<feature type="transmembrane region" description="Helical" evidence="1">
    <location>
        <begin position="12"/>
        <end position="33"/>
    </location>
</feature>
<evidence type="ECO:0000259" key="2">
    <source>
        <dbReference type="Pfam" id="PF02517"/>
    </source>
</evidence>
<dbReference type="RefSeq" id="WP_379766093.1">
    <property type="nucleotide sequence ID" value="NZ_JBHSXI010000007.1"/>
</dbReference>
<keyword evidence="1" id="KW-1133">Transmembrane helix</keyword>
<feature type="transmembrane region" description="Helical" evidence="1">
    <location>
        <begin position="93"/>
        <end position="116"/>
    </location>
</feature>
<dbReference type="GO" id="GO:0080120">
    <property type="term" value="P:CAAX-box protein maturation"/>
    <property type="evidence" value="ECO:0007669"/>
    <property type="project" value="UniProtKB-ARBA"/>
</dbReference>
<name>A0ABD5ULN9_9EURY</name>
<keyword evidence="3" id="KW-0378">Hydrolase</keyword>
<dbReference type="PANTHER" id="PTHR36435:SF1">
    <property type="entry name" value="CAAX AMINO TERMINAL PROTEASE FAMILY PROTEIN"/>
    <property type="match status" value="1"/>
</dbReference>
<feature type="domain" description="CAAX prenyl protease 2/Lysostaphin resistance protein A-like" evidence="2">
    <location>
        <begin position="135"/>
        <end position="230"/>
    </location>
</feature>
<feature type="transmembrane region" description="Helical" evidence="1">
    <location>
        <begin position="194"/>
        <end position="211"/>
    </location>
</feature>
<evidence type="ECO:0000256" key="1">
    <source>
        <dbReference type="SAM" id="Phobius"/>
    </source>
</evidence>
<dbReference type="Proteomes" id="UP001596333">
    <property type="component" value="Unassembled WGS sequence"/>
</dbReference>
<keyword evidence="1" id="KW-0472">Membrane</keyword>
<dbReference type="PANTHER" id="PTHR36435">
    <property type="entry name" value="SLR1288 PROTEIN"/>
    <property type="match status" value="1"/>
</dbReference>
<evidence type="ECO:0000313" key="3">
    <source>
        <dbReference type="EMBL" id="MFC6888673.1"/>
    </source>
</evidence>
<dbReference type="AlphaFoldDB" id="A0ABD5ULN9"/>
<dbReference type="Pfam" id="PF02517">
    <property type="entry name" value="Rce1-like"/>
    <property type="match status" value="1"/>
</dbReference>
<protein>
    <submittedName>
        <fullName evidence="3">CPBP family intramembrane glutamic endopeptidase</fullName>
        <ecNumber evidence="3">3.4.-.-</ecNumber>
    </submittedName>
</protein>
<evidence type="ECO:0000313" key="4">
    <source>
        <dbReference type="Proteomes" id="UP001596333"/>
    </source>
</evidence>
<comment type="caution">
    <text evidence="3">The sequence shown here is derived from an EMBL/GenBank/DDBJ whole genome shotgun (WGS) entry which is preliminary data.</text>
</comment>
<feature type="transmembrane region" description="Helical" evidence="1">
    <location>
        <begin position="218"/>
        <end position="238"/>
    </location>
</feature>
<gene>
    <name evidence="3" type="ORF">ACFQEY_06475</name>
</gene>
<dbReference type="GO" id="GO:0004175">
    <property type="term" value="F:endopeptidase activity"/>
    <property type="evidence" value="ECO:0007669"/>
    <property type="project" value="UniProtKB-ARBA"/>
</dbReference>
<dbReference type="EC" id="3.4.-.-" evidence="3"/>
<keyword evidence="1" id="KW-0812">Transmembrane</keyword>
<organism evidence="3 4">
    <name type="scientific">Halorubrum trueperi</name>
    <dbReference type="NCBI Taxonomy" id="2004704"/>
    <lineage>
        <taxon>Archaea</taxon>
        <taxon>Methanobacteriati</taxon>
        <taxon>Methanobacteriota</taxon>
        <taxon>Stenosarchaea group</taxon>
        <taxon>Halobacteria</taxon>
        <taxon>Halobacteriales</taxon>
        <taxon>Haloferacaceae</taxon>
        <taxon>Halorubrum</taxon>
    </lineage>
</organism>
<feature type="transmembrane region" description="Helical" evidence="1">
    <location>
        <begin position="53"/>
        <end position="73"/>
    </location>
</feature>
<feature type="transmembrane region" description="Helical" evidence="1">
    <location>
        <begin position="167"/>
        <end position="188"/>
    </location>
</feature>